<sequence length="67" mass="7772">MKAYEYYAEVLPDGHLSIPKGLKDKLKPDSKVRIMLLLDDEETAWNNFAMSQFLKGYSEKDAIYDNL</sequence>
<dbReference type="OrthoDB" id="573320at2"/>
<evidence type="ECO:0000313" key="6">
    <source>
        <dbReference type="Proteomes" id="UP000501926"/>
    </source>
</evidence>
<evidence type="ECO:0000313" key="3">
    <source>
        <dbReference type="EMBL" id="SOH06174.1"/>
    </source>
</evidence>
<dbReference type="RefSeq" id="WP_099326653.1">
    <property type="nucleotide sequence ID" value="NZ_CP049055.1"/>
</dbReference>
<reference evidence="1" key="2">
    <citation type="submission" date="2006-01" db="EMBL/GenBank/DDBJ databases">
        <authorList>
            <person name="Genoscope"/>
        </authorList>
    </citation>
    <scope>NUCLEOTIDE SEQUENCE</scope>
</reference>
<evidence type="ECO:0000313" key="5">
    <source>
        <dbReference type="Proteomes" id="UP000221734"/>
    </source>
</evidence>
<dbReference type="EMBL" id="CP049055">
    <property type="protein sequence ID" value="QII11953.1"/>
    <property type="molecule type" value="Genomic_DNA"/>
</dbReference>
<name>Q1Q728_KUEST</name>
<proteinExistence type="predicted"/>
<keyword evidence="5" id="KW-1185">Reference proteome</keyword>
<evidence type="ECO:0000313" key="2">
    <source>
        <dbReference type="EMBL" id="QII11953.1"/>
    </source>
</evidence>
<dbReference type="EMBL" id="LT934425">
    <property type="protein sequence ID" value="SOH06174.1"/>
    <property type="molecule type" value="Genomic_DNA"/>
</dbReference>
<dbReference type="Proteomes" id="UP000501926">
    <property type="component" value="Chromosome"/>
</dbReference>
<reference evidence="2 6" key="5">
    <citation type="submission" date="2020-02" db="EMBL/GenBank/DDBJ databases">
        <title>Newly sequenced genome of strain CSTR1 showed variability in Candidatus Kuenenia stuttgartiensis genomes.</title>
        <authorList>
            <person name="Ding C."/>
            <person name="Adrian L."/>
        </authorList>
    </citation>
    <scope>NUCLEOTIDE SEQUENCE [LARGE SCALE GENOMIC DNA]</scope>
    <source>
        <strain evidence="2 6">CSTR1</strain>
    </source>
</reference>
<evidence type="ECO:0000313" key="1">
    <source>
        <dbReference type="EMBL" id="CAJ73385.1"/>
    </source>
</evidence>
<dbReference type="EMBL" id="CT573071">
    <property type="protein sequence ID" value="CAJ73385.1"/>
    <property type="molecule type" value="Genomic_DNA"/>
</dbReference>
<evidence type="ECO:0000313" key="4">
    <source>
        <dbReference type="EMBL" id="SOH06479.1"/>
    </source>
</evidence>
<protein>
    <recommendedName>
        <fullName evidence="7">SpoVT-AbrB domain-containing protein</fullName>
    </recommendedName>
</protein>
<evidence type="ECO:0008006" key="7">
    <source>
        <dbReference type="Google" id="ProtNLM"/>
    </source>
</evidence>
<gene>
    <name evidence="2" type="ORF">KsCSTR_25740</name>
    <name evidence="3" type="ORF">KSMBR1_3701</name>
    <name evidence="4" type="ORF">KSMBR1_4007</name>
    <name evidence="1" type="ORF">kuste2636</name>
</gene>
<reference evidence="3" key="4">
    <citation type="submission" date="2017-10" db="EMBL/GenBank/DDBJ databases">
        <authorList>
            <person name="Banno H."/>
            <person name="Chua N.-H."/>
        </authorList>
    </citation>
    <scope>NUCLEOTIDE SEQUENCE [LARGE SCALE GENOMIC DNA]</scope>
    <source>
        <strain evidence="3">Kuenenia_mbr1_ru-nijmegen</strain>
    </source>
</reference>
<dbReference type="EMBL" id="LT934425">
    <property type="protein sequence ID" value="SOH06479.1"/>
    <property type="molecule type" value="Genomic_DNA"/>
</dbReference>
<reference evidence="1" key="1">
    <citation type="journal article" date="2006" name="Nature">
        <title>Deciphering the evolution and metabolism of an anammox bacterium from a community genome.</title>
        <authorList>
            <person name="Strous M."/>
            <person name="Pelletier E."/>
            <person name="Mangenot S."/>
            <person name="Rattei T."/>
            <person name="Lehner A."/>
            <person name="Taylor M.W."/>
            <person name="Horn M."/>
            <person name="Daims H."/>
            <person name="Bartol-Mavel D."/>
            <person name="Wincker P."/>
            <person name="Barbe V."/>
            <person name="Fonknechten N."/>
            <person name="Vallenet D."/>
            <person name="Segurens B."/>
            <person name="Schenowitz-Truong C."/>
            <person name="Medigue C."/>
            <person name="Collingro A."/>
            <person name="Snel B."/>
            <person name="Dutilh B.E."/>
            <person name="OpDenCamp H.J.M."/>
            <person name="vanDerDrift C."/>
            <person name="Cirpus I."/>
            <person name="vanDePas-Schoonen K.T."/>
            <person name="Harhangi H.R."/>
            <person name="vanNiftrik L."/>
            <person name="Schmid M."/>
            <person name="Keltjens J."/>
            <person name="vanDeVossenberg J."/>
            <person name="Kartal B."/>
            <person name="Meier H."/>
            <person name="Frishman D."/>
            <person name="Huynen M.A."/>
            <person name="Mewes H."/>
            <person name="Weissenbach J."/>
            <person name="Jetten M.S.M."/>
            <person name="Wagner M."/>
            <person name="LePaslier D."/>
        </authorList>
    </citation>
    <scope>NUCLEOTIDE SEQUENCE</scope>
</reference>
<dbReference type="Proteomes" id="UP000221734">
    <property type="component" value="Chromosome Kuenenia_stuttgartiensis_MBR1"/>
</dbReference>
<dbReference type="KEGG" id="kst:KSMBR1_3701"/>
<dbReference type="KEGG" id="kst:KSMBR1_4007"/>
<accession>Q1Q728</accession>
<reference evidence="5" key="3">
    <citation type="submission" date="2017-10" db="EMBL/GenBank/DDBJ databases">
        <authorList>
            <person name="Frank J."/>
        </authorList>
    </citation>
    <scope>NUCLEOTIDE SEQUENCE [LARGE SCALE GENOMIC DNA]</scope>
</reference>
<dbReference type="AlphaFoldDB" id="Q1Q728"/>
<organism evidence="1">
    <name type="scientific">Kuenenia stuttgartiensis</name>
    <dbReference type="NCBI Taxonomy" id="174633"/>
    <lineage>
        <taxon>Bacteria</taxon>
        <taxon>Pseudomonadati</taxon>
        <taxon>Planctomycetota</taxon>
        <taxon>Candidatus Brocadiia</taxon>
        <taxon>Candidatus Brocadiales</taxon>
        <taxon>Candidatus Brocadiaceae</taxon>
        <taxon>Candidatus Kuenenia</taxon>
    </lineage>
</organism>